<evidence type="ECO:0000313" key="5">
    <source>
        <dbReference type="Proteomes" id="UP000008068"/>
    </source>
</evidence>
<proteinExistence type="predicted"/>
<protein>
    <recommendedName>
        <fullName evidence="3">Gamma-butyrobetaine hydroxylase-like N-terminal domain-containing protein</fullName>
    </recommendedName>
</protein>
<evidence type="ECO:0000256" key="1">
    <source>
        <dbReference type="ARBA" id="ARBA00022723"/>
    </source>
</evidence>
<organism evidence="5">
    <name type="scientific">Caenorhabditis brenneri</name>
    <name type="common">Nematode worm</name>
    <dbReference type="NCBI Taxonomy" id="135651"/>
    <lineage>
        <taxon>Eukaryota</taxon>
        <taxon>Metazoa</taxon>
        <taxon>Ecdysozoa</taxon>
        <taxon>Nematoda</taxon>
        <taxon>Chromadorea</taxon>
        <taxon>Rhabditida</taxon>
        <taxon>Rhabditina</taxon>
        <taxon>Rhabditomorpha</taxon>
        <taxon>Rhabditoidea</taxon>
        <taxon>Rhabditidae</taxon>
        <taxon>Peloderinae</taxon>
        <taxon>Caenorhabditis</taxon>
    </lineage>
</organism>
<name>G0N420_CAEBE</name>
<dbReference type="STRING" id="135651.G0N420"/>
<dbReference type="InterPro" id="IPR038492">
    <property type="entry name" value="GBBH-like_N_sf"/>
</dbReference>
<dbReference type="eggNOG" id="KOG3889">
    <property type="taxonomic scope" value="Eukaryota"/>
</dbReference>
<gene>
    <name evidence="4" type="ORF">CAEBREN_14008</name>
</gene>
<feature type="domain" description="Gamma-butyrobetaine hydroxylase-like N-terminal" evidence="3">
    <location>
        <begin position="20"/>
        <end position="101"/>
    </location>
</feature>
<dbReference type="InterPro" id="IPR010376">
    <property type="entry name" value="GBBH-like_N"/>
</dbReference>
<dbReference type="Pfam" id="PF06155">
    <property type="entry name" value="GBBH-like_N"/>
    <property type="match status" value="1"/>
</dbReference>
<keyword evidence="1" id="KW-0479">Metal-binding</keyword>
<dbReference type="EMBL" id="GL379836">
    <property type="protein sequence ID" value="EGT52311.1"/>
    <property type="molecule type" value="Genomic_DNA"/>
</dbReference>
<keyword evidence="2" id="KW-0408">Iron</keyword>
<dbReference type="AlphaFoldDB" id="G0N420"/>
<sequence>MFVQRRLLSRVISWNFKNIRSQNDSLEVVFEEKGKPAKLIMPLVWLRDHCTSKKHYHQPTNQRKSNCTELLNQAKIKGADQISFDEKSIIINWIDGHQSIFDIEDIVGKGRMRRLEQRKLDRGMELWDSEKLKEVPRISNELRLSEV</sequence>
<dbReference type="GO" id="GO:0046872">
    <property type="term" value="F:metal ion binding"/>
    <property type="evidence" value="ECO:0007669"/>
    <property type="project" value="UniProtKB-KW"/>
</dbReference>
<keyword evidence="5" id="KW-1185">Reference proteome</keyword>
<dbReference type="OrthoDB" id="408743at2759"/>
<dbReference type="HOGENOM" id="CLU_1769708_0_0_1"/>
<evidence type="ECO:0000259" key="3">
    <source>
        <dbReference type="Pfam" id="PF06155"/>
    </source>
</evidence>
<accession>G0N420</accession>
<dbReference type="Gene3D" id="3.30.2020.30">
    <property type="match status" value="1"/>
</dbReference>
<evidence type="ECO:0000313" key="4">
    <source>
        <dbReference type="EMBL" id="EGT52311.1"/>
    </source>
</evidence>
<reference evidence="5" key="1">
    <citation type="submission" date="2011-07" db="EMBL/GenBank/DDBJ databases">
        <authorList>
            <consortium name="Caenorhabditis brenneri Sequencing and Analysis Consortium"/>
            <person name="Wilson R.K."/>
        </authorList>
    </citation>
    <scope>NUCLEOTIDE SEQUENCE [LARGE SCALE GENOMIC DNA]</scope>
    <source>
        <strain evidence="5">PB2801</strain>
    </source>
</reference>
<evidence type="ECO:0000256" key="2">
    <source>
        <dbReference type="ARBA" id="ARBA00023004"/>
    </source>
</evidence>
<dbReference type="InParanoid" id="G0N420"/>
<dbReference type="Proteomes" id="UP000008068">
    <property type="component" value="Unassembled WGS sequence"/>
</dbReference>